<accession>A0A1G6HKA2</accession>
<comment type="subcellular location">
    <subcellularLocation>
        <location evidence="1">Cell membrane</location>
        <topology evidence="1">Multi-pass membrane protein</topology>
    </subcellularLocation>
</comment>
<evidence type="ECO:0000256" key="6">
    <source>
        <dbReference type="SAM" id="Phobius"/>
    </source>
</evidence>
<dbReference type="Pfam" id="PF00482">
    <property type="entry name" value="T2SSF"/>
    <property type="match status" value="1"/>
</dbReference>
<proteinExistence type="predicted"/>
<feature type="domain" description="Type II secretion system protein GspF" evidence="7">
    <location>
        <begin position="82"/>
        <end position="202"/>
    </location>
</feature>
<feature type="transmembrane region" description="Helical" evidence="6">
    <location>
        <begin position="185"/>
        <end position="207"/>
    </location>
</feature>
<evidence type="ECO:0000256" key="2">
    <source>
        <dbReference type="ARBA" id="ARBA00022475"/>
    </source>
</evidence>
<dbReference type="InterPro" id="IPR018076">
    <property type="entry name" value="T2SS_GspF_dom"/>
</dbReference>
<keyword evidence="9" id="KW-1185">Reference proteome</keyword>
<evidence type="ECO:0000256" key="1">
    <source>
        <dbReference type="ARBA" id="ARBA00004651"/>
    </source>
</evidence>
<dbReference type="GO" id="GO:0005886">
    <property type="term" value="C:plasma membrane"/>
    <property type="evidence" value="ECO:0007669"/>
    <property type="project" value="UniProtKB-SubCell"/>
</dbReference>
<dbReference type="EMBL" id="FMYH01000001">
    <property type="protein sequence ID" value="SDB94682.1"/>
    <property type="molecule type" value="Genomic_DNA"/>
</dbReference>
<keyword evidence="2" id="KW-1003">Cell membrane</keyword>
<dbReference type="AlphaFoldDB" id="A0A1G6HKA2"/>
<dbReference type="PANTHER" id="PTHR35007:SF3">
    <property type="entry name" value="POSSIBLE CONSERVED ALANINE RICH MEMBRANE PROTEIN"/>
    <property type="match status" value="1"/>
</dbReference>
<keyword evidence="5 6" id="KW-0472">Membrane</keyword>
<evidence type="ECO:0000313" key="8">
    <source>
        <dbReference type="EMBL" id="SDB94682.1"/>
    </source>
</evidence>
<organism evidence="8 9">
    <name type="scientific">Sanguibacter gelidistatuariae</name>
    <dbReference type="NCBI Taxonomy" id="1814289"/>
    <lineage>
        <taxon>Bacteria</taxon>
        <taxon>Bacillati</taxon>
        <taxon>Actinomycetota</taxon>
        <taxon>Actinomycetes</taxon>
        <taxon>Micrococcales</taxon>
        <taxon>Sanguibacteraceae</taxon>
        <taxon>Sanguibacter</taxon>
    </lineage>
</organism>
<name>A0A1G6HKA2_9MICO</name>
<sequence length="216" mass="22327">MILDAAGVHHAATDLVAWWGTTVGRDELQLAAVVASLAWAALTPWRLAGRRPSVLGRDRTPVRRRRAGHPRAAPRVELAVLLDLVGAALSAGAGVPRALEATGRALAGPDGLALGSVAAALLLGAPWETAWANAPDRFSPLASALRPAWVHGSAPREALRVAGLQISQDADSRARAEAARLGVRLVLPLGLCFLPAFVLIGLVPLLLSLGAGVLGH</sequence>
<gene>
    <name evidence="8" type="ORF">SAMN05216410_1107</name>
</gene>
<keyword evidence="4 6" id="KW-1133">Transmembrane helix</keyword>
<evidence type="ECO:0000256" key="5">
    <source>
        <dbReference type="ARBA" id="ARBA00023136"/>
    </source>
</evidence>
<dbReference type="Proteomes" id="UP000199039">
    <property type="component" value="Unassembled WGS sequence"/>
</dbReference>
<dbReference type="STRING" id="1814289.SAMN05216410_1107"/>
<reference evidence="8 9" key="1">
    <citation type="submission" date="2016-09" db="EMBL/GenBank/DDBJ databases">
        <authorList>
            <person name="Capua I."/>
            <person name="De Benedictis P."/>
            <person name="Joannis T."/>
            <person name="Lombin L.H."/>
            <person name="Cattoli G."/>
        </authorList>
    </citation>
    <scope>NUCLEOTIDE SEQUENCE [LARGE SCALE GENOMIC DNA]</scope>
    <source>
        <strain evidence="8 9">ISLP-3</strain>
    </source>
</reference>
<evidence type="ECO:0000259" key="7">
    <source>
        <dbReference type="Pfam" id="PF00482"/>
    </source>
</evidence>
<dbReference type="RefSeq" id="WP_245700862.1">
    <property type="nucleotide sequence ID" value="NZ_FMYH01000001.1"/>
</dbReference>
<evidence type="ECO:0000313" key="9">
    <source>
        <dbReference type="Proteomes" id="UP000199039"/>
    </source>
</evidence>
<keyword evidence="3 6" id="KW-0812">Transmembrane</keyword>
<protein>
    <submittedName>
        <fullName evidence="8">Type II secretion system (T2SS), protein F</fullName>
    </submittedName>
</protein>
<evidence type="ECO:0000256" key="4">
    <source>
        <dbReference type="ARBA" id="ARBA00022989"/>
    </source>
</evidence>
<dbReference type="PANTHER" id="PTHR35007">
    <property type="entry name" value="INTEGRAL MEMBRANE PROTEIN-RELATED"/>
    <property type="match status" value="1"/>
</dbReference>
<evidence type="ECO:0000256" key="3">
    <source>
        <dbReference type="ARBA" id="ARBA00022692"/>
    </source>
</evidence>